<dbReference type="Proteomes" id="UP000315658">
    <property type="component" value="Segment"/>
</dbReference>
<name>A0A514DKU0_9CAUD</name>
<reference evidence="1 2" key="1">
    <citation type="submission" date="2019-06" db="EMBL/GenBank/DDBJ databases">
        <title>Complete genome sequence of the virus isoalte vB_EcoS_PHB17 infecting Shiga toxin-producing Escherichia.</title>
        <authorList>
            <person name="Chen Y."/>
            <person name="Qian P."/>
            <person name="Song J."/>
            <person name="Li X."/>
        </authorList>
    </citation>
    <scope>NUCLEOTIDE SEQUENCE [LARGE SCALE GENOMIC DNA]</scope>
</reference>
<dbReference type="RefSeq" id="YP_010064653.1">
    <property type="nucleotide sequence ID" value="NC_054892.1"/>
</dbReference>
<evidence type="ECO:0000313" key="2">
    <source>
        <dbReference type="Proteomes" id="UP000315658"/>
    </source>
</evidence>
<accession>A0A514DKU0</accession>
<proteinExistence type="predicted"/>
<organism evidence="1 2">
    <name type="scientific">Escherichia phage vB_EcoS_PHB17</name>
    <dbReference type="NCBI Taxonomy" id="2591407"/>
    <lineage>
        <taxon>Viruses</taxon>
        <taxon>Duplodnaviria</taxon>
        <taxon>Heunggongvirae</taxon>
        <taxon>Uroviricota</taxon>
        <taxon>Caudoviricetes</taxon>
        <taxon>Drexlerviridae</taxon>
        <taxon>Tempevirinae</taxon>
        <taxon>Baihuvirus</taxon>
        <taxon>Baihuvirus PHB17</taxon>
        <taxon>Changchunvirus PHB17</taxon>
    </lineage>
</organism>
<protein>
    <submittedName>
        <fullName evidence="1">Uncharacterized protein</fullName>
    </submittedName>
</protein>
<keyword evidence="2" id="KW-1185">Reference proteome</keyword>
<dbReference type="Pfam" id="PF25180">
    <property type="entry name" value="Gp54"/>
    <property type="match status" value="1"/>
</dbReference>
<sequence length="66" mass="7533">METQIDVKVISRNSELTKGIFKKGTEITIDLEDMVCYHSGLTWNVARVNEFYFCLAGDSKTVMEII</sequence>
<dbReference type="KEGG" id="vg:65053107"/>
<evidence type="ECO:0000313" key="1">
    <source>
        <dbReference type="EMBL" id="QDH94287.1"/>
    </source>
</evidence>
<dbReference type="GeneID" id="65053107"/>
<dbReference type="EMBL" id="MN090155">
    <property type="protein sequence ID" value="QDH94287.1"/>
    <property type="molecule type" value="Genomic_DNA"/>
</dbReference>
<dbReference type="InterPro" id="IPR057610">
    <property type="entry name" value="Gp54-like"/>
</dbReference>